<gene>
    <name evidence="3" type="ORF">R1sor_015983</name>
</gene>
<dbReference type="CDD" id="cd01650">
    <property type="entry name" value="RT_nLTR_like"/>
    <property type="match status" value="1"/>
</dbReference>
<evidence type="ECO:0000256" key="1">
    <source>
        <dbReference type="SAM" id="MobiDB-lite"/>
    </source>
</evidence>
<organism evidence="3 4">
    <name type="scientific">Riccia sorocarpa</name>
    <dbReference type="NCBI Taxonomy" id="122646"/>
    <lineage>
        <taxon>Eukaryota</taxon>
        <taxon>Viridiplantae</taxon>
        <taxon>Streptophyta</taxon>
        <taxon>Embryophyta</taxon>
        <taxon>Marchantiophyta</taxon>
        <taxon>Marchantiopsida</taxon>
        <taxon>Marchantiidae</taxon>
        <taxon>Marchantiales</taxon>
        <taxon>Ricciaceae</taxon>
        <taxon>Riccia</taxon>
    </lineage>
</organism>
<feature type="domain" description="Reverse transcriptase" evidence="2">
    <location>
        <begin position="395"/>
        <end position="593"/>
    </location>
</feature>
<dbReference type="Proteomes" id="UP001633002">
    <property type="component" value="Unassembled WGS sequence"/>
</dbReference>
<dbReference type="SUPFAM" id="SSF56672">
    <property type="entry name" value="DNA/RNA polymerases"/>
    <property type="match status" value="1"/>
</dbReference>
<protein>
    <recommendedName>
        <fullName evidence="2">Reverse transcriptase domain-containing protein</fullName>
    </recommendedName>
</protein>
<dbReference type="PANTHER" id="PTHR31635">
    <property type="entry name" value="REVERSE TRANSCRIPTASE DOMAIN-CONTAINING PROTEIN-RELATED"/>
    <property type="match status" value="1"/>
</dbReference>
<dbReference type="Gene3D" id="3.60.10.10">
    <property type="entry name" value="Endonuclease/exonuclease/phosphatase"/>
    <property type="match status" value="1"/>
</dbReference>
<evidence type="ECO:0000259" key="2">
    <source>
        <dbReference type="Pfam" id="PF00078"/>
    </source>
</evidence>
<dbReference type="EMBL" id="JBJQOH010000004">
    <property type="protein sequence ID" value="KAL3689674.1"/>
    <property type="molecule type" value="Genomic_DNA"/>
</dbReference>
<dbReference type="PANTHER" id="PTHR31635:SF196">
    <property type="entry name" value="REVERSE TRANSCRIPTASE DOMAIN-CONTAINING PROTEIN-RELATED"/>
    <property type="match status" value="1"/>
</dbReference>
<dbReference type="SUPFAM" id="SSF56219">
    <property type="entry name" value="DNase I-like"/>
    <property type="match status" value="1"/>
</dbReference>
<feature type="region of interest" description="Disordered" evidence="1">
    <location>
        <begin position="1"/>
        <end position="21"/>
    </location>
</feature>
<name>A0ABD3HJV4_9MARC</name>
<accession>A0ABD3HJV4</accession>
<dbReference type="AlphaFoldDB" id="A0ABD3HJV4"/>
<comment type="caution">
    <text evidence="3">The sequence shown here is derived from an EMBL/GenBank/DDBJ whole genome shotgun (WGS) entry which is preliminary data.</text>
</comment>
<evidence type="ECO:0000313" key="3">
    <source>
        <dbReference type="EMBL" id="KAL3689674.1"/>
    </source>
</evidence>
<reference evidence="3 4" key="1">
    <citation type="submission" date="2024-09" db="EMBL/GenBank/DDBJ databases">
        <title>Chromosome-scale assembly of Riccia sorocarpa.</title>
        <authorList>
            <person name="Paukszto L."/>
        </authorList>
    </citation>
    <scope>NUCLEOTIDE SEQUENCE [LARGE SCALE GENOMIC DNA]</scope>
    <source>
        <strain evidence="3">LP-2024</strain>
        <tissue evidence="3">Aerial parts of the thallus</tissue>
    </source>
</reference>
<evidence type="ECO:0000313" key="4">
    <source>
        <dbReference type="Proteomes" id="UP001633002"/>
    </source>
</evidence>
<dbReference type="InterPro" id="IPR043502">
    <property type="entry name" value="DNA/RNA_pol_sf"/>
</dbReference>
<dbReference type="InterPro" id="IPR000477">
    <property type="entry name" value="RT_dom"/>
</dbReference>
<proteinExistence type="predicted"/>
<dbReference type="InterPro" id="IPR036691">
    <property type="entry name" value="Endo/exonu/phosph_ase_sf"/>
</dbReference>
<dbReference type="Pfam" id="PF00078">
    <property type="entry name" value="RVT_1"/>
    <property type="match status" value="1"/>
</dbReference>
<sequence>MITSGLDQAGGTPRPISGEERTSWNSFTNAYDLADTFKRREGALKFSWDNRRLAVLLSQQDQQNQVPTDGGRILKRLDRTYIDSSLLQYHTSTEILPGSELSDHLPLLTVLHLGNISGTKKSSYRMNTSALQDTELKNHLSSLWKQWEKNYEDNGTPALDALKNCIKRTSKFCQLWGKKKALKRKVKLNKLSLKVQGLLLQLQSDPANIYTQLKLEAAQTELTVWETDKARWIQKHLDKRWEAQGDRATKLFFNAIKARKKQTATHALQDKEGNLHTDQDEMMQLAVDYFEDILQEPPPTSDQDLATEELLTKTEARVTAEEREGLQKSFSTEELLQAAKLLGRNKCPGPDGIPLEFFLQLWDTVAPLLLKATTQGLEQGRVLRFFNKGLITLLPKEGDVILLQNKRPITLLNSVYKIWAKCLQLRLTPVLQRMISWEQSAFLPGRHLHSTIFLCNEAVFEAKQQNIDCVLLKIDFKKAFNTLRWNFLYKVMEKMEFGQSFIDLVTTLNRDASSAIRINSSSSGTFSITRSVRQGCPLSPLLFTIAIQGYFADDAHLLIQADRQYLLNAKTVLQEYGKASGLTVQWTKSKARWISVANPTPDWITELEWLWDTRDEADRFLGFYFKDEIDDETIYQITLQKIKKRLNCHSSRSTTLHGRVVIANHFIYGVIWFILPLWSGNRARLRALETLILRYVWGGDESTKAGHKVAEKVLHQPKNEGGLGLMFMQAQTQAFVAKTIQWALTPGTHPLKAWLRAKFSAIAELRWGSTLHTWITSPSKGAWPVLSLLIRHICNIWQGTAKLLGPLEQLPLQQWRRLAVWGPKTPGVRNTTRSASTGTNATLKRAGIEVLGDITVDGSTTIPLHSALNNALPLTTIVTRAYDRIIDSTPKHNASYRCPSQFAITPVGLPLWCIWLKDEAPSSDSEIKLSHARAGFRLSQDNLLPTNLRDLPPTAEWTRAPVATY</sequence>
<keyword evidence="4" id="KW-1185">Reference proteome</keyword>